<dbReference type="InterPro" id="IPR017438">
    <property type="entry name" value="ATP-NAD_kinase_N"/>
</dbReference>
<dbReference type="Gene3D" id="2.60.200.40">
    <property type="match status" value="1"/>
</dbReference>
<dbReference type="SMART" id="SM00046">
    <property type="entry name" value="DAGKc"/>
    <property type="match status" value="1"/>
</dbReference>
<keyword evidence="2" id="KW-0808">Transferase</keyword>
<dbReference type="PROSITE" id="PS50146">
    <property type="entry name" value="DAGK"/>
    <property type="match status" value="1"/>
</dbReference>
<evidence type="ECO:0000259" key="1">
    <source>
        <dbReference type="PROSITE" id="PS50146"/>
    </source>
</evidence>
<dbReference type="Pfam" id="PF00781">
    <property type="entry name" value="DAGK_cat"/>
    <property type="match status" value="1"/>
</dbReference>
<gene>
    <name evidence="2" type="ORF">IBL25_13810</name>
</gene>
<organism evidence="2 3">
    <name type="scientific">Pseudoroseomonas ludipueritiae</name>
    <dbReference type="NCBI Taxonomy" id="198093"/>
    <lineage>
        <taxon>Bacteria</taxon>
        <taxon>Pseudomonadati</taxon>
        <taxon>Pseudomonadota</taxon>
        <taxon>Alphaproteobacteria</taxon>
        <taxon>Acetobacterales</taxon>
        <taxon>Acetobacteraceae</taxon>
        <taxon>Pseudoroseomonas</taxon>
    </lineage>
</organism>
<dbReference type="SUPFAM" id="SSF111331">
    <property type="entry name" value="NAD kinase/diacylglycerol kinase-like"/>
    <property type="match status" value="1"/>
</dbReference>
<accession>A0ABR7R8M9</accession>
<comment type="caution">
    <text evidence="2">The sequence shown here is derived from an EMBL/GenBank/DDBJ whole genome shotgun (WGS) entry which is preliminary data.</text>
</comment>
<dbReference type="Proteomes" id="UP000603940">
    <property type="component" value="Unassembled WGS sequence"/>
</dbReference>
<proteinExistence type="predicted"/>
<dbReference type="EMBL" id="JACTUZ010000058">
    <property type="protein sequence ID" value="MBC9178017.1"/>
    <property type="molecule type" value="Genomic_DNA"/>
</dbReference>
<keyword evidence="2" id="KW-0418">Kinase</keyword>
<dbReference type="RefSeq" id="WP_187779127.1">
    <property type="nucleotide sequence ID" value="NZ_JACTUZ010000058.1"/>
</dbReference>
<dbReference type="GO" id="GO:0016301">
    <property type="term" value="F:kinase activity"/>
    <property type="evidence" value="ECO:0007669"/>
    <property type="project" value="UniProtKB-KW"/>
</dbReference>
<evidence type="ECO:0000313" key="3">
    <source>
        <dbReference type="Proteomes" id="UP000603940"/>
    </source>
</evidence>
<dbReference type="InterPro" id="IPR001206">
    <property type="entry name" value="Diacylglycerol_kinase_cat_dom"/>
</dbReference>
<reference evidence="2 3" key="1">
    <citation type="journal article" date="2009" name="Int. J. Syst. Evol. Microbiol.">
        <title>Transfer of Teichococcus ludipueritiae and Muricoccus roseus to the genus Roseomonas, as Roseomonas ludipueritiae comb. nov. and Roseomonas rosea comb. nov., respectively, and emended description of the genus Roseomonas.</title>
        <authorList>
            <person name="Sanchez-Porro C."/>
            <person name="Gallego V."/>
            <person name="Busse H.J."/>
            <person name="Kampfer P."/>
            <person name="Ventosa A."/>
        </authorList>
    </citation>
    <scope>NUCLEOTIDE SEQUENCE [LARGE SCALE GENOMIC DNA]</scope>
    <source>
        <strain evidence="2 3">DSM 14915</strain>
    </source>
</reference>
<protein>
    <submittedName>
        <fullName evidence="2">Diacylglycerol kinase</fullName>
    </submittedName>
</protein>
<evidence type="ECO:0000313" key="2">
    <source>
        <dbReference type="EMBL" id="MBC9178017.1"/>
    </source>
</evidence>
<sequence>MRAALLLNPRAGTLLARPELLAEIPAALRAAGLEVLEIGGDTGPDLEARLEAALALQPELVVVGGGDGSIRTAATRLAGGPVALAILPLGTLNLLARDLGLPLEPEEAAAALGQAGFRQIDVGLVNGEVFLCQSVIGLPNRMGLHRERVRGRDGLAARWRVALGFLRALWRHPPLRLGLRPDGQPLRRVWTRAISVVNNAYDEAPGHLFHRPRLDAGVLSWLVARDFDLWWAAKLVAAMALGRWRGRPGLIAGEATSLEIFSRRSHLRVMNDGEAMLLRTPLRYSIRPRALRVLAPLPAGAPRQALAEGAACG</sequence>
<dbReference type="Gene3D" id="3.40.50.10330">
    <property type="entry name" value="Probable inorganic polyphosphate/atp-NAD kinase, domain 1"/>
    <property type="match status" value="1"/>
</dbReference>
<keyword evidence="3" id="KW-1185">Reference proteome</keyword>
<feature type="domain" description="DAGKc" evidence="1">
    <location>
        <begin position="1"/>
        <end position="129"/>
    </location>
</feature>
<dbReference type="InterPro" id="IPR016064">
    <property type="entry name" value="NAD/diacylglycerol_kinase_sf"/>
</dbReference>
<name>A0ABR7R8M9_9PROT</name>